<keyword evidence="2" id="KW-1185">Reference proteome</keyword>
<dbReference type="AlphaFoldDB" id="A0A423VJE0"/>
<dbReference type="Proteomes" id="UP000284375">
    <property type="component" value="Unassembled WGS sequence"/>
</dbReference>
<gene>
    <name evidence="1" type="ORF">VSDG_07818</name>
</gene>
<dbReference type="STRING" id="252740.A0A423VJE0"/>
<evidence type="ECO:0000313" key="1">
    <source>
        <dbReference type="EMBL" id="ROV91135.1"/>
    </source>
</evidence>
<evidence type="ECO:0000313" key="2">
    <source>
        <dbReference type="Proteomes" id="UP000284375"/>
    </source>
</evidence>
<protein>
    <recommendedName>
        <fullName evidence="3">F-box domain-containing protein</fullName>
    </recommendedName>
</protein>
<organism evidence="1 2">
    <name type="scientific">Cytospora chrysosperma</name>
    <name type="common">Cytospora canker fungus</name>
    <name type="synonym">Sphaeria chrysosperma</name>
    <dbReference type="NCBI Taxonomy" id="252740"/>
    <lineage>
        <taxon>Eukaryota</taxon>
        <taxon>Fungi</taxon>
        <taxon>Dikarya</taxon>
        <taxon>Ascomycota</taxon>
        <taxon>Pezizomycotina</taxon>
        <taxon>Sordariomycetes</taxon>
        <taxon>Sordariomycetidae</taxon>
        <taxon>Diaporthales</taxon>
        <taxon>Cytosporaceae</taxon>
        <taxon>Cytospora</taxon>
    </lineage>
</organism>
<proteinExistence type="predicted"/>
<dbReference type="EMBL" id="LJZO01000045">
    <property type="protein sequence ID" value="ROV91135.1"/>
    <property type="molecule type" value="Genomic_DNA"/>
</dbReference>
<reference evidence="1 2" key="1">
    <citation type="submission" date="2015-09" db="EMBL/GenBank/DDBJ databases">
        <title>Host preference determinants of Valsa canker pathogens revealed by comparative genomics.</title>
        <authorList>
            <person name="Yin Z."/>
            <person name="Huang L."/>
        </authorList>
    </citation>
    <scope>NUCLEOTIDE SEQUENCE [LARGE SCALE GENOMIC DNA]</scope>
    <source>
        <strain evidence="1 2">YSFL</strain>
    </source>
</reference>
<accession>A0A423VJE0</accession>
<dbReference type="OrthoDB" id="4587245at2759"/>
<name>A0A423VJE0_CYTCH</name>
<comment type="caution">
    <text evidence="1">The sequence shown here is derived from an EMBL/GenBank/DDBJ whole genome shotgun (WGS) entry which is preliminary data.</text>
</comment>
<sequence length="366" mass="42408">MGQKLSVSIWTSKSSSVNYQHLLPWNIDLLYQPLDIIKEISDHLEPDSAVALAITCKAFNLYLSPVAFRRLRQAEQAVKEAAIEMIERDIGNRYHYCALCDDFHRWSSSWNFSKAPAGVDAVHIPECSEPTGRGCGLRPFRVCMFDSPQDITYSHCRLVMNRHFHGPSRGLPVSSLEVEEHDTCVANSLDPVHPRGCSFDHRRSWKAKIINDELYVACTLTVDEYGPVLRHWSGLDMGSQRFARWLLNRICNHGPILWTEHGMFWRVFPRMIATSFMDTPMMVSVKMRGYCRYCLTDYDASVCFREGKACTAKITSYHQLGNFRSCRDWKWANAFQCPSRIRQDYTMYIRHGLYAPDIVRKRWAWS</sequence>
<evidence type="ECO:0008006" key="3">
    <source>
        <dbReference type="Google" id="ProtNLM"/>
    </source>
</evidence>